<evidence type="ECO:0000259" key="2">
    <source>
        <dbReference type="Pfam" id="PF00248"/>
    </source>
</evidence>
<dbReference type="Gene3D" id="3.20.20.100">
    <property type="entry name" value="NADP-dependent oxidoreductase domain"/>
    <property type="match status" value="1"/>
</dbReference>
<organism evidence="3 4">
    <name type="scientific">Modicisalibacter xianhensis</name>
    <dbReference type="NCBI Taxonomy" id="442341"/>
    <lineage>
        <taxon>Bacteria</taxon>
        <taxon>Pseudomonadati</taxon>
        <taxon>Pseudomonadota</taxon>
        <taxon>Gammaproteobacteria</taxon>
        <taxon>Oceanospirillales</taxon>
        <taxon>Halomonadaceae</taxon>
        <taxon>Modicisalibacter</taxon>
    </lineage>
</organism>
<keyword evidence="4" id="KW-1185">Reference proteome</keyword>
<dbReference type="PANTHER" id="PTHR43364:SF4">
    <property type="entry name" value="NAD(P)-LINKED OXIDOREDUCTASE SUPERFAMILY PROTEIN"/>
    <property type="match status" value="1"/>
</dbReference>
<accession>A0A1I3FCE5</accession>
<dbReference type="GO" id="GO:0016491">
    <property type="term" value="F:oxidoreductase activity"/>
    <property type="evidence" value="ECO:0007669"/>
    <property type="project" value="UniProtKB-KW"/>
</dbReference>
<dbReference type="RefSeq" id="WP_092849503.1">
    <property type="nucleotide sequence ID" value="NZ_FOPY01000017.1"/>
</dbReference>
<dbReference type="PANTHER" id="PTHR43364">
    <property type="entry name" value="NADH-SPECIFIC METHYLGLYOXAL REDUCTASE-RELATED"/>
    <property type="match status" value="1"/>
</dbReference>
<dbReference type="FunFam" id="3.20.20.100:FF:000004">
    <property type="entry name" value="Oxidoreductase, aldo/keto reductase"/>
    <property type="match status" value="1"/>
</dbReference>
<name>A0A1I3FCE5_9GAMM</name>
<feature type="domain" description="NADP-dependent oxidoreductase" evidence="2">
    <location>
        <begin position="15"/>
        <end position="312"/>
    </location>
</feature>
<evidence type="ECO:0000313" key="4">
    <source>
        <dbReference type="Proteomes" id="UP000199040"/>
    </source>
</evidence>
<dbReference type="SUPFAM" id="SSF51430">
    <property type="entry name" value="NAD(P)-linked oxidoreductase"/>
    <property type="match status" value="1"/>
</dbReference>
<dbReference type="STRING" id="442341.SAMN04487959_11722"/>
<gene>
    <name evidence="3" type="ORF">SAMN04487959_11722</name>
</gene>
<dbReference type="Proteomes" id="UP000199040">
    <property type="component" value="Unassembled WGS sequence"/>
</dbReference>
<dbReference type="InterPro" id="IPR023210">
    <property type="entry name" value="NADP_OxRdtase_dom"/>
</dbReference>
<evidence type="ECO:0000313" key="3">
    <source>
        <dbReference type="EMBL" id="SFI08551.1"/>
    </source>
</evidence>
<dbReference type="Pfam" id="PF00248">
    <property type="entry name" value="Aldo_ket_red"/>
    <property type="match status" value="1"/>
</dbReference>
<dbReference type="EMBL" id="FOPY01000017">
    <property type="protein sequence ID" value="SFI08551.1"/>
    <property type="molecule type" value="Genomic_DNA"/>
</dbReference>
<dbReference type="AlphaFoldDB" id="A0A1I3FCE5"/>
<protein>
    <submittedName>
        <fullName evidence="3">Predicted oxidoreductase</fullName>
    </submittedName>
</protein>
<dbReference type="InterPro" id="IPR036812">
    <property type="entry name" value="NAD(P)_OxRdtase_dom_sf"/>
</dbReference>
<proteinExistence type="predicted"/>
<evidence type="ECO:0000256" key="1">
    <source>
        <dbReference type="ARBA" id="ARBA00023002"/>
    </source>
</evidence>
<dbReference type="GO" id="GO:0005829">
    <property type="term" value="C:cytosol"/>
    <property type="evidence" value="ECO:0007669"/>
    <property type="project" value="TreeGrafter"/>
</dbReference>
<dbReference type="InterPro" id="IPR050523">
    <property type="entry name" value="AKR_Detox_Biosynth"/>
</dbReference>
<dbReference type="InterPro" id="IPR018170">
    <property type="entry name" value="Aldo/ket_reductase_CS"/>
</dbReference>
<reference evidence="3 4" key="1">
    <citation type="submission" date="2016-10" db="EMBL/GenBank/DDBJ databases">
        <authorList>
            <person name="de Groot N.N."/>
        </authorList>
    </citation>
    <scope>NUCLEOTIDE SEQUENCE [LARGE SCALE GENOMIC DNA]</scope>
    <source>
        <strain evidence="3 4">CGMCC 1.6848</strain>
    </source>
</reference>
<sequence>MQTLEIANTGINTSRIGLGTWAMGGRQWGGTDDAQAIRTIHAALDRGITLIDTAPAYGFGHAEEVVGKALAESGQRDKVVIATKAALEWGEGIAAVVRNATQARIEQEVEDSLRRLGVEAIDLYQVHWPDPKTPMEETARTMDRLYRDGKIRAIGVSNFSPEQCDAFREVAPLHTVQPPLNLFEREAERDIIPYAKRQGLTMLTYGALCRGLLSGKMHRDSAFNGDDLRNNDPKFQQPRFDQYLAAVDALDRFAQERHGKRVLELAVRWLLDRHDNGIALWGARRPDQVDPVSGIADWQLSAEDVSEIERIVDEHVTDPVGPEFMAPPTRDV</sequence>
<keyword evidence="1" id="KW-0560">Oxidoreductase</keyword>
<dbReference type="CDD" id="cd19148">
    <property type="entry name" value="AKR_AKR11B1"/>
    <property type="match status" value="1"/>
</dbReference>
<dbReference type="PROSITE" id="PS00062">
    <property type="entry name" value="ALDOKETO_REDUCTASE_2"/>
    <property type="match status" value="1"/>
</dbReference>